<evidence type="ECO:0000256" key="4">
    <source>
        <dbReference type="ARBA" id="ARBA00022729"/>
    </source>
</evidence>
<dbReference type="PANTHER" id="PTHR36842:SF1">
    <property type="entry name" value="PROTEIN TOLB"/>
    <property type="match status" value="1"/>
</dbReference>
<keyword evidence="6 7" id="KW-0131">Cell cycle</keyword>
<name>A0A4V1D8N6_9ALTE</name>
<gene>
    <name evidence="7" type="primary">tolB</name>
    <name evidence="9" type="ORF">soil367_07740</name>
</gene>
<dbReference type="Proteomes" id="UP000298049">
    <property type="component" value="Chromosome"/>
</dbReference>
<dbReference type="RefSeq" id="WP_136548495.1">
    <property type="nucleotide sequence ID" value="NZ_CP031093.1"/>
</dbReference>
<comment type="subcellular location">
    <subcellularLocation>
        <location evidence="1 7">Periplasm</location>
    </subcellularLocation>
</comment>
<reference evidence="9 10" key="1">
    <citation type="submission" date="2018-07" db="EMBL/GenBank/DDBJ databases">
        <title>Marsedoiliclastica nanhaica gen. nov. sp. nov., a novel marine hydrocarbonoclastic bacterium isolated from an in-situ enriched hydrocarbon-degrading consortium in deep-sea sediment.</title>
        <authorList>
            <person name="Dong C."/>
            <person name="Ma T."/>
            <person name="Liu R."/>
            <person name="Shao Z."/>
        </authorList>
    </citation>
    <scope>NUCLEOTIDE SEQUENCE [LARGE SCALE GENOMIC DNA]</scope>
    <source>
        <strain evidence="10">soil36-7</strain>
    </source>
</reference>
<feature type="signal peptide" evidence="7">
    <location>
        <begin position="1"/>
        <end position="24"/>
    </location>
</feature>
<dbReference type="SUPFAM" id="SSF52964">
    <property type="entry name" value="TolB, N-terminal domain"/>
    <property type="match status" value="1"/>
</dbReference>
<dbReference type="PANTHER" id="PTHR36842">
    <property type="entry name" value="PROTEIN TOLB HOMOLOG"/>
    <property type="match status" value="1"/>
</dbReference>
<keyword evidence="5 7" id="KW-0574">Periplasm</keyword>
<evidence type="ECO:0000313" key="9">
    <source>
        <dbReference type="EMBL" id="QCF25820.1"/>
    </source>
</evidence>
<dbReference type="SUPFAM" id="SSF69304">
    <property type="entry name" value="Tricorn protease N-terminal domain"/>
    <property type="match status" value="1"/>
</dbReference>
<dbReference type="EMBL" id="CP031093">
    <property type="protein sequence ID" value="QCF25820.1"/>
    <property type="molecule type" value="Genomic_DNA"/>
</dbReference>
<dbReference type="AlphaFoldDB" id="A0A4V1D8N6"/>
<dbReference type="HAMAP" id="MF_00671">
    <property type="entry name" value="TolB"/>
    <property type="match status" value="1"/>
</dbReference>
<protein>
    <recommendedName>
        <fullName evidence="7">Tol-Pal system protein TolB</fullName>
    </recommendedName>
</protein>
<organism evidence="9 10">
    <name type="scientific">Hydrocarboniclastica marina</name>
    <dbReference type="NCBI Taxonomy" id="2259620"/>
    <lineage>
        <taxon>Bacteria</taxon>
        <taxon>Pseudomonadati</taxon>
        <taxon>Pseudomonadota</taxon>
        <taxon>Gammaproteobacteria</taxon>
        <taxon>Alteromonadales</taxon>
        <taxon>Alteromonadaceae</taxon>
        <taxon>Hydrocarboniclastica</taxon>
    </lineage>
</organism>
<sequence length="433" mass="47993" precursor="true">MVSRKTLSQICFALLLLVAMPVQSELNIRITEGADSALPISVVPFANPENMSLPEDVAGVVRDDLMMSGDFKALAPEKMLSLPSRGDQVYYRDWRLLDQQYLVVGELTPAANGRVQLRFELLDVNRQQRILGQQSTVDRDSLRSLGHYVADKVYEAVTGIKGAFSTKLAYVTQNDLLGKPVYELQTSDADGRNSRVLLKSSEPILSPDWSPDGQKLAYVSFEGGRPAIYVHELTSGKREKVASYRGMNSAPNWAPDGRSLLVTLSKDGSADLYRLNLATKEVQRLTDHWAIDTEGSWSPDGKRIAFTSDRSGGPQVYLMDVASRNVSRVTFEGRYNARPRFSPDGKTLYFIHQRDGNFHTAKLNLESEEMTILTRTGLDESPDVAPNGQMLIYATGRGDQTVLAVVSSDGRSHYTLPAKEGKVKEPAWSPFLN</sequence>
<keyword evidence="10" id="KW-1185">Reference proteome</keyword>
<proteinExistence type="inferred from homology"/>
<comment type="function">
    <text evidence="7">Part of the Tol-Pal system, which plays a role in outer membrane invagination during cell division and is important for maintaining outer membrane integrity.</text>
</comment>
<evidence type="ECO:0000256" key="7">
    <source>
        <dbReference type="HAMAP-Rule" id="MF_00671"/>
    </source>
</evidence>
<dbReference type="GO" id="GO:0042597">
    <property type="term" value="C:periplasmic space"/>
    <property type="evidence" value="ECO:0007669"/>
    <property type="project" value="UniProtKB-SubCell"/>
</dbReference>
<comment type="similarity">
    <text evidence="2 7">Belongs to the TolB family.</text>
</comment>
<evidence type="ECO:0000256" key="6">
    <source>
        <dbReference type="ARBA" id="ARBA00023306"/>
    </source>
</evidence>
<evidence type="ECO:0000256" key="5">
    <source>
        <dbReference type="ARBA" id="ARBA00022764"/>
    </source>
</evidence>
<dbReference type="OrthoDB" id="9802240at2"/>
<dbReference type="InterPro" id="IPR007195">
    <property type="entry name" value="TolB_N"/>
</dbReference>
<evidence type="ECO:0000259" key="8">
    <source>
        <dbReference type="Pfam" id="PF04052"/>
    </source>
</evidence>
<comment type="subunit">
    <text evidence="7">The Tol-Pal system is composed of five core proteins: the inner membrane proteins TolA, TolQ and TolR, the periplasmic protein TolB and the outer membrane protein Pal. They form a network linking the inner and outer membranes and the peptidoglycan layer.</text>
</comment>
<dbReference type="GO" id="GO:0017038">
    <property type="term" value="P:protein import"/>
    <property type="evidence" value="ECO:0007669"/>
    <property type="project" value="InterPro"/>
</dbReference>
<keyword evidence="3 7" id="KW-0132">Cell division</keyword>
<dbReference type="KEGG" id="hmi:soil367_07740"/>
<keyword evidence="4 7" id="KW-0732">Signal</keyword>
<dbReference type="Gene3D" id="2.120.10.30">
    <property type="entry name" value="TolB, C-terminal domain"/>
    <property type="match status" value="1"/>
</dbReference>
<evidence type="ECO:0000313" key="10">
    <source>
        <dbReference type="Proteomes" id="UP000298049"/>
    </source>
</evidence>
<feature type="chain" id="PRO_5021053316" description="Tol-Pal system protein TolB" evidence="7">
    <location>
        <begin position="25"/>
        <end position="433"/>
    </location>
</feature>
<feature type="domain" description="TolB N-terminal" evidence="8">
    <location>
        <begin position="26"/>
        <end position="129"/>
    </location>
</feature>
<evidence type="ECO:0000256" key="2">
    <source>
        <dbReference type="ARBA" id="ARBA00009820"/>
    </source>
</evidence>
<dbReference type="Gene3D" id="3.40.50.10070">
    <property type="entry name" value="TolB, N-terminal domain"/>
    <property type="match status" value="1"/>
</dbReference>
<dbReference type="Pfam" id="PF07676">
    <property type="entry name" value="PD40"/>
    <property type="match status" value="5"/>
</dbReference>
<dbReference type="InterPro" id="IPR014167">
    <property type="entry name" value="Tol-Pal_TolB"/>
</dbReference>
<evidence type="ECO:0000256" key="3">
    <source>
        <dbReference type="ARBA" id="ARBA00022618"/>
    </source>
</evidence>
<dbReference type="NCBIfam" id="TIGR02800">
    <property type="entry name" value="propeller_TolB"/>
    <property type="match status" value="1"/>
</dbReference>
<dbReference type="InterPro" id="IPR011042">
    <property type="entry name" value="6-blade_b-propeller_TolB-like"/>
</dbReference>
<dbReference type="GO" id="GO:0051301">
    <property type="term" value="P:cell division"/>
    <property type="evidence" value="ECO:0007669"/>
    <property type="project" value="UniProtKB-UniRule"/>
</dbReference>
<accession>A0A4V1D8N6</accession>
<dbReference type="InterPro" id="IPR011659">
    <property type="entry name" value="WD40"/>
</dbReference>
<evidence type="ECO:0000256" key="1">
    <source>
        <dbReference type="ARBA" id="ARBA00004418"/>
    </source>
</evidence>
<dbReference type="Pfam" id="PF04052">
    <property type="entry name" value="TolB_N"/>
    <property type="match status" value="1"/>
</dbReference>